<geneLocation type="plasmid" evidence="2">
    <name>pmp1 dat561 dna</name>
</geneLocation>
<dbReference type="Proteomes" id="UP000269226">
    <property type="component" value="Plasmid pMP1"/>
</dbReference>
<evidence type="ECO:0000313" key="1">
    <source>
        <dbReference type="EMBL" id="BBC61772.1"/>
    </source>
</evidence>
<reference evidence="1 2" key="1">
    <citation type="submission" date="2018-01" db="EMBL/GenBank/DDBJ databases">
        <title>Whole genome sequence of Melissococcus plutonius DAT561.</title>
        <authorList>
            <person name="Okumura K."/>
            <person name="Takamatsu D."/>
            <person name="Okura M."/>
        </authorList>
    </citation>
    <scope>NUCLEOTIDE SEQUENCE [LARGE SCALE GENOMIC DNA]</scope>
    <source>
        <strain evidence="1 2">DAT561</strain>
        <plasmid evidence="2">pmp1 dat561 dna</plasmid>
    </source>
</reference>
<gene>
    <name evidence="1" type="ORF">DAT561_p1070</name>
</gene>
<dbReference type="EMBL" id="AP018493">
    <property type="protein sequence ID" value="BBC61772.1"/>
    <property type="molecule type" value="Genomic_DNA"/>
</dbReference>
<protein>
    <submittedName>
        <fullName evidence="1">Uncharacterized protein</fullName>
    </submittedName>
</protein>
<proteinExistence type="predicted"/>
<evidence type="ECO:0000313" key="2">
    <source>
        <dbReference type="Proteomes" id="UP000269226"/>
    </source>
</evidence>
<organism evidence="1 2">
    <name type="scientific">Melissococcus plutonius</name>
    <dbReference type="NCBI Taxonomy" id="33970"/>
    <lineage>
        <taxon>Bacteria</taxon>
        <taxon>Bacillati</taxon>
        <taxon>Bacillota</taxon>
        <taxon>Bacilli</taxon>
        <taxon>Lactobacillales</taxon>
        <taxon>Enterococcaceae</taxon>
        <taxon>Melissococcus</taxon>
    </lineage>
</organism>
<name>A0A2Z5Y4D9_9ENTE</name>
<accession>A0A2Z5Y4D9</accession>
<keyword evidence="1" id="KW-0614">Plasmid</keyword>
<dbReference type="AlphaFoldDB" id="A0A2Z5Y4D9"/>
<dbReference type="RefSeq" id="WP_014868590.1">
    <property type="nucleotide sequence ID" value="NZ_JBJWQG010000007.1"/>
</dbReference>
<sequence length="41" mass="4958">METITLKEVKMKIETEVVNKKEYLLVITIQGWTKFIMFHLM</sequence>